<name>A0ABY5J376_9BACT</name>
<accession>A0ABY5J376</accession>
<dbReference type="RefSeq" id="WP_129722606.1">
    <property type="nucleotide sequence ID" value="NZ_CP101808.1"/>
</dbReference>
<protein>
    <submittedName>
        <fullName evidence="1">Uncharacterized protein</fullName>
    </submittedName>
</protein>
<evidence type="ECO:0000313" key="2">
    <source>
        <dbReference type="Proteomes" id="UP001059576"/>
    </source>
</evidence>
<keyword evidence="2" id="KW-1185">Reference proteome</keyword>
<reference evidence="1" key="1">
    <citation type="submission" date="2022-07" db="EMBL/GenBank/DDBJ databases">
        <title>Complete genome of Mycoplasma equigenitalium type strain T37.</title>
        <authorList>
            <person name="Spergser J."/>
        </authorList>
    </citation>
    <scope>NUCLEOTIDE SEQUENCE</scope>
    <source>
        <strain evidence="1">T37</strain>
    </source>
</reference>
<organism evidence="1 2">
    <name type="scientific">Mycoplasmopsis equigenitalium</name>
    <dbReference type="NCBI Taxonomy" id="114883"/>
    <lineage>
        <taxon>Bacteria</taxon>
        <taxon>Bacillati</taxon>
        <taxon>Mycoplasmatota</taxon>
        <taxon>Mycoplasmoidales</taxon>
        <taxon>Metamycoplasmataceae</taxon>
        <taxon>Mycoplasmopsis</taxon>
    </lineage>
</organism>
<dbReference type="EMBL" id="CP101808">
    <property type="protein sequence ID" value="UUD36986.1"/>
    <property type="molecule type" value="Genomic_DNA"/>
</dbReference>
<gene>
    <name evidence="1" type="ORF">NPA09_00185</name>
</gene>
<dbReference type="Proteomes" id="UP001059576">
    <property type="component" value="Chromosome"/>
</dbReference>
<evidence type="ECO:0000313" key="1">
    <source>
        <dbReference type="EMBL" id="UUD36986.1"/>
    </source>
</evidence>
<proteinExistence type="predicted"/>
<sequence length="899" mass="103989">MSYIVDIDKNDSYQLYGDYVHKSVNNTIEGFLDREKWIKTPTTPDTLTSMTSNAWEVNDFIEFIFSNLNQGFLKNNPDEAKIMFEDMSNEHYTEEKYINYFVTDINIFRICELHNETEEYLNELKKIQIDSYGNTLYEKINEILNLMKRGRNGSLIAQIPVTYFASLSYLFNAKADNRAISTFKKFYKSLLLYLEKSLKDMLGKDLYKKDNGDELNLWNAFPADGFNVDINTDINAFVNIFANSKYITSGISAVKAAFLNMTSNLGDLEFDDVKDMILQKNNFSSSEIKLLQNLFKGLALKYENDDSPVVFDETPGLFVKKIGKFGEITKDSTIRKKFIGATADITNENIINSHKIFKSRLESLKSTIWNSNSGWDLISQARGKHLKNKYLAFAKSKNSNKEINWINSLDSKNPEDVEKIINKIERLDDEDFISFRNIKKVSKDSLAKRRAFINKCKQGEAFKSKMQSIVATTLAINSIVEGVYDFASAISDLDDENVKAEKIVESIVKIGEAALTFVPPTPLGIVAQVGLRVIFTLSQEIVGHTEFSDYVFTDVENKNNKYRWNGGKEVIRFWGLWKESHRTIEDAQLLEPIKIINETKTDLYLYDGNVYFESQLQALKNKVITDIEKNNFLSYENVFYSFYGKDKLNEPGTKFNSADTAINLFLENDLNKHINTKLSIKGFLLLYANTIEDLRDNMIQFINDNLQPTYITQMPWSDASGCPMDQINPKINDFDLIKDFDDLAIHIKNGNRHDLIWYNENIKGRPTLNEKAIVAKLKEEFLNRINVKRKLVSKSSYLSNHKFFEIHPYNEISLYEITAKGKRFYYLSLYDALEKLMSPDMLNIKFEQLPAGEKTFRMINGKKFESDRELKEYIIAELIDHFLIKKEKKDDKENKNKED</sequence>